<evidence type="ECO:0000313" key="9">
    <source>
        <dbReference type="Proteomes" id="UP001270004"/>
    </source>
</evidence>
<keyword evidence="4" id="KW-0572">Peptidoglycan-anchor</keyword>
<keyword evidence="1" id="KW-0134">Cell wall</keyword>
<feature type="compositionally biased region" description="Basic and acidic residues" evidence="5">
    <location>
        <begin position="430"/>
        <end position="459"/>
    </location>
</feature>
<evidence type="ECO:0000259" key="7">
    <source>
        <dbReference type="Pfam" id="PF00746"/>
    </source>
</evidence>
<gene>
    <name evidence="8" type="ORF">SHY70_07730</name>
</gene>
<feature type="compositionally biased region" description="Basic and acidic residues" evidence="5">
    <location>
        <begin position="568"/>
        <end position="584"/>
    </location>
</feature>
<evidence type="ECO:0000256" key="1">
    <source>
        <dbReference type="ARBA" id="ARBA00022512"/>
    </source>
</evidence>
<dbReference type="InterPro" id="IPR019931">
    <property type="entry name" value="LPXTG_anchor"/>
</dbReference>
<evidence type="ECO:0000313" key="8">
    <source>
        <dbReference type="EMBL" id="MDX5038169.1"/>
    </source>
</evidence>
<keyword evidence="3 6" id="KW-0732">Signal</keyword>
<feature type="region of interest" description="Disordered" evidence="5">
    <location>
        <begin position="40"/>
        <end position="116"/>
    </location>
</feature>
<feature type="compositionally biased region" description="Basic and acidic residues" evidence="5">
    <location>
        <begin position="608"/>
        <end position="625"/>
    </location>
</feature>
<evidence type="ECO:0000256" key="5">
    <source>
        <dbReference type="SAM" id="MobiDB-lite"/>
    </source>
</evidence>
<comment type="caution">
    <text evidence="8">The sequence shown here is derived from an EMBL/GenBank/DDBJ whole genome shotgun (WGS) entry which is preliminary data.</text>
</comment>
<feature type="compositionally biased region" description="Basic and acidic residues" evidence="5">
    <location>
        <begin position="70"/>
        <end position="90"/>
    </location>
</feature>
<accession>A0AAW9DHR8</accession>
<feature type="compositionally biased region" description="Polar residues" evidence="5">
    <location>
        <begin position="91"/>
        <end position="116"/>
    </location>
</feature>
<keyword evidence="2" id="KW-0964">Secreted</keyword>
<reference evidence="8" key="1">
    <citation type="submission" date="2023-11" db="EMBL/GenBank/DDBJ databases">
        <title>Antimicrobial resistance in invasive Streptococcus suis isolated in Spain and the associated genetic mechanisms.</title>
        <authorList>
            <person name="Uruen C."/>
            <person name="Arenas J.A."/>
        </authorList>
    </citation>
    <scope>NUCLEOTIDE SEQUENCE</scope>
    <source>
        <strain evidence="8">Ss_70</strain>
    </source>
</reference>
<protein>
    <submittedName>
        <fullName evidence="8">LPXTG cell wall anchor domain-containing protein</fullName>
    </submittedName>
</protein>
<evidence type="ECO:0000256" key="2">
    <source>
        <dbReference type="ARBA" id="ARBA00022525"/>
    </source>
</evidence>
<dbReference type="NCBIfam" id="TIGR01167">
    <property type="entry name" value="LPXTG_anchor"/>
    <property type="match status" value="1"/>
</dbReference>
<name>A0AAW9DHR8_STRSU</name>
<feature type="signal peptide" evidence="6">
    <location>
        <begin position="1"/>
        <end position="30"/>
    </location>
</feature>
<feature type="compositionally biased region" description="Polar residues" evidence="5">
    <location>
        <begin position="40"/>
        <end position="53"/>
    </location>
</feature>
<dbReference type="Proteomes" id="UP001270004">
    <property type="component" value="Unassembled WGS sequence"/>
</dbReference>
<feature type="region of interest" description="Disordered" evidence="5">
    <location>
        <begin position="331"/>
        <end position="643"/>
    </location>
</feature>
<dbReference type="EMBL" id="JAWWZK010000013">
    <property type="protein sequence ID" value="MDX5038169.1"/>
    <property type="molecule type" value="Genomic_DNA"/>
</dbReference>
<dbReference type="RefSeq" id="WP_319444279.1">
    <property type="nucleotide sequence ID" value="NZ_JAWWZK010000013.1"/>
</dbReference>
<dbReference type="Pfam" id="PF00746">
    <property type="entry name" value="Gram_pos_anchor"/>
    <property type="match status" value="1"/>
</dbReference>
<feature type="compositionally biased region" description="Pro residues" evidence="5">
    <location>
        <begin position="387"/>
        <end position="398"/>
    </location>
</feature>
<feature type="compositionally biased region" description="Basic and acidic residues" evidence="5">
    <location>
        <begin position="342"/>
        <end position="376"/>
    </location>
</feature>
<feature type="chain" id="PRO_5043936825" evidence="6">
    <location>
        <begin position="31"/>
        <end position="709"/>
    </location>
</feature>
<evidence type="ECO:0000256" key="3">
    <source>
        <dbReference type="ARBA" id="ARBA00022729"/>
    </source>
</evidence>
<proteinExistence type="predicted"/>
<feature type="domain" description="Gram-positive cocci surface proteins LPxTG" evidence="7">
    <location>
        <begin position="669"/>
        <end position="703"/>
    </location>
</feature>
<feature type="compositionally biased region" description="Basic and acidic residues" evidence="5">
    <location>
        <begin position="483"/>
        <end position="499"/>
    </location>
</feature>
<feature type="compositionally biased region" description="Low complexity" evidence="5">
    <location>
        <begin position="473"/>
        <end position="482"/>
    </location>
</feature>
<evidence type="ECO:0000256" key="6">
    <source>
        <dbReference type="SAM" id="SignalP"/>
    </source>
</evidence>
<organism evidence="8 9">
    <name type="scientific">Streptococcus suis</name>
    <dbReference type="NCBI Taxonomy" id="1307"/>
    <lineage>
        <taxon>Bacteria</taxon>
        <taxon>Bacillati</taxon>
        <taxon>Bacillota</taxon>
        <taxon>Bacilli</taxon>
        <taxon>Lactobacillales</taxon>
        <taxon>Streptococcaceae</taxon>
        <taxon>Streptococcus</taxon>
    </lineage>
</organism>
<sequence>MSKQKVVTNLLLSTAVLGGFLICHVPSVSAETGNLQEIPTESATVSSENQTATAVDGISPTDNQLPTSEEGDKQAPEEKLVSSDSTREESATQVATDPDAPSQSLNVSEPEVSTANSNIQQAEEKLIQESNYHRFDTHQGEQIRNAVSIEKISADNDKIKWRVTFDRKNWTFSGEGSGYYFILPKGLQLTNIIDKQSEKDIFNKFPTDVNDEANSGGQPYRFFSREKNANNDERSFESQWGWSVGRVGGELEKWKEESSSIYFLQVQRDSVAKEKATYELTAQVTNQEMQTFPVLAVVKNFKERIFFSRDEITSAAGLRLKVSESAKSNNEGITIIGDSSPESDRTPEPRGDRTPDIDVPKADVPKVEQPKPKDPEIQLPTPKSPESVPPKVMPPTPKVPEVKTPKEAPLPPKTPEVEVPKVMLPTPKVPDVKTPKVEYPDTDAPKIESPKAPETERPEVLPPTPKVPEVEVPKVIPPTSKVPEAEPPKVEQPKPKVPEVHLPAPKSPETEPPKVMSPAPKVPDVKTPKEAPLPPKTPGVEVPKVMLPTPKAPEVEVPKITPPTSKVPEAEPPKVEQPKPKVPEAHLPAPKSPEVEVPKVTPPTSKVPDVKTPKSPEVAHTEVEKPAGIQPEKGQPEVNKPNIIHPEVLQAEVKKTESGVSMAPKVGIQKETLPNTGETSNTLVWLGGALATLASSLYLFKQHRQREEE</sequence>
<feature type="compositionally biased region" description="Low complexity" evidence="5">
    <location>
        <begin position="598"/>
        <end position="607"/>
    </location>
</feature>
<evidence type="ECO:0000256" key="4">
    <source>
        <dbReference type="ARBA" id="ARBA00023088"/>
    </source>
</evidence>
<dbReference type="AlphaFoldDB" id="A0AAW9DHR8"/>